<evidence type="ECO:0000313" key="6">
    <source>
        <dbReference type="Proteomes" id="UP000198505"/>
    </source>
</evidence>
<dbReference type="Gene3D" id="3.30.110.200">
    <property type="match status" value="1"/>
</dbReference>
<reference evidence="6" key="1">
    <citation type="submission" date="2016-10" db="EMBL/GenBank/DDBJ databases">
        <authorList>
            <person name="Varghese N."/>
            <person name="Submissions S."/>
        </authorList>
    </citation>
    <scope>NUCLEOTIDE SEQUENCE [LARGE SCALE GENOMIC DNA]</scope>
    <source>
        <strain evidence="6">CGMCC 1.6495</strain>
    </source>
</reference>
<dbReference type="Gene3D" id="3.20.20.450">
    <property type="entry name" value="EAL domain"/>
    <property type="match status" value="1"/>
</dbReference>
<evidence type="ECO:0000259" key="2">
    <source>
        <dbReference type="PROSITE" id="PS50883"/>
    </source>
</evidence>
<dbReference type="Pfam" id="PF00672">
    <property type="entry name" value="HAMP"/>
    <property type="match status" value="1"/>
</dbReference>
<keyword evidence="1" id="KW-1133">Transmembrane helix</keyword>
<dbReference type="InterPro" id="IPR000160">
    <property type="entry name" value="GGDEF_dom"/>
</dbReference>
<dbReference type="RefSeq" id="WP_092830929.1">
    <property type="nucleotide sequence ID" value="NZ_FOGS01000017.1"/>
</dbReference>
<dbReference type="InterPro" id="IPR035919">
    <property type="entry name" value="EAL_sf"/>
</dbReference>
<dbReference type="SMART" id="SM00267">
    <property type="entry name" value="GGDEF"/>
    <property type="match status" value="1"/>
</dbReference>
<dbReference type="Gene3D" id="3.30.70.270">
    <property type="match status" value="1"/>
</dbReference>
<accession>A0A1H9WLZ8</accession>
<feature type="transmembrane region" description="Helical" evidence="1">
    <location>
        <begin position="150"/>
        <end position="169"/>
    </location>
</feature>
<protein>
    <submittedName>
        <fullName evidence="5">EAL domain, c-di-GMP-specific phosphodiesterase class I (Or its enzymatically inactive variant)</fullName>
    </submittedName>
</protein>
<keyword evidence="1" id="KW-0472">Membrane</keyword>
<name>A0A1H9WLZ8_9GAMM</name>
<dbReference type="SUPFAM" id="SSF141868">
    <property type="entry name" value="EAL domain-like"/>
    <property type="match status" value="1"/>
</dbReference>
<dbReference type="SUPFAM" id="SSF55073">
    <property type="entry name" value="Nucleotide cyclase"/>
    <property type="match status" value="1"/>
</dbReference>
<dbReference type="SMART" id="SM00052">
    <property type="entry name" value="EAL"/>
    <property type="match status" value="1"/>
</dbReference>
<evidence type="ECO:0000259" key="3">
    <source>
        <dbReference type="PROSITE" id="PS50885"/>
    </source>
</evidence>
<dbReference type="PANTHER" id="PTHR33121:SF79">
    <property type="entry name" value="CYCLIC DI-GMP PHOSPHODIESTERASE PDED-RELATED"/>
    <property type="match status" value="1"/>
</dbReference>
<feature type="domain" description="GGDEF" evidence="4">
    <location>
        <begin position="263"/>
        <end position="392"/>
    </location>
</feature>
<dbReference type="PROSITE" id="PS50883">
    <property type="entry name" value="EAL"/>
    <property type="match status" value="1"/>
</dbReference>
<evidence type="ECO:0000256" key="1">
    <source>
        <dbReference type="SAM" id="Phobius"/>
    </source>
</evidence>
<dbReference type="InterPro" id="IPR032244">
    <property type="entry name" value="LapD_MoxY_N"/>
</dbReference>
<organism evidence="5 6">
    <name type="scientific">Vreelandella subterranea</name>
    <dbReference type="NCBI Taxonomy" id="416874"/>
    <lineage>
        <taxon>Bacteria</taxon>
        <taxon>Pseudomonadati</taxon>
        <taxon>Pseudomonadota</taxon>
        <taxon>Gammaproteobacteria</taxon>
        <taxon>Oceanospirillales</taxon>
        <taxon>Halomonadaceae</taxon>
        <taxon>Vreelandella</taxon>
    </lineage>
</organism>
<feature type="domain" description="HAMP" evidence="3">
    <location>
        <begin position="170"/>
        <end position="221"/>
    </location>
</feature>
<dbReference type="EMBL" id="FOGS01000017">
    <property type="protein sequence ID" value="SES34966.1"/>
    <property type="molecule type" value="Genomic_DNA"/>
</dbReference>
<dbReference type="GO" id="GO:0016020">
    <property type="term" value="C:membrane"/>
    <property type="evidence" value="ECO:0007669"/>
    <property type="project" value="InterPro"/>
</dbReference>
<gene>
    <name evidence="5" type="ORF">SAMN04487958_11730</name>
</gene>
<dbReference type="InterPro" id="IPR050706">
    <property type="entry name" value="Cyclic-di-GMP_PDE-like"/>
</dbReference>
<dbReference type="PROSITE" id="PS50887">
    <property type="entry name" value="GGDEF"/>
    <property type="match status" value="1"/>
</dbReference>
<dbReference type="InterPro" id="IPR043128">
    <property type="entry name" value="Rev_trsase/Diguanyl_cyclase"/>
</dbReference>
<feature type="domain" description="EAL" evidence="2">
    <location>
        <begin position="398"/>
        <end position="633"/>
    </location>
</feature>
<dbReference type="Pfam" id="PF00990">
    <property type="entry name" value="GGDEF"/>
    <property type="match status" value="1"/>
</dbReference>
<dbReference type="PANTHER" id="PTHR33121">
    <property type="entry name" value="CYCLIC DI-GMP PHOSPHODIESTERASE PDEF"/>
    <property type="match status" value="1"/>
</dbReference>
<sequence>MSLIKQLWLTVILILLLAFVGSLAVSVTSTQDYVEQEMQIKNADNANALALSMTQMEKDDVSIELLVAAQFDTGHYRLIELRSPEGDVMQRREAEPLDDGVPDWFVDLVRLDVAPGQAVVQDGWSQYGTLTLASQHDAAYRSLWQSTLKMAAWFALVGAISLLLAWWIVRTIRRPLLEVVSQARSISARRFTTSSEPRTLELREVVQAMNTLSGAVHTMLSEETGKLDQLRRRLQEDATTGASNRTTLLEHLQNNLDSDSQRASGVLIMLRLVDLPEVNERLGRQATDDVLRALVNHLTQLANELGGGEVGRLNGSDFLVIVHGAQDIEHVSESLKHQLTLLCDAVGEPLRLPAALSEYTHGDTPSQRLAALDGALADAEGRGDMALVAVSDEARLPLYTTHEAWRSALIQSMEAGVALARFPVVNARQEVVHFEAPSRLELAGEWRSAGLFMPWVARLQLEDKLDLAVAERALAIIESDQLPLGINLSGRAVSDMAFIKALRQRLEHAPEAARKLWIELPESTALHDLASFRLLCRELQHTGVRIGLEHVGSEFTRLADLHDLGLAFLKFDASLVSGVDQAFDQQTILRGMATLAHSLGILAIAEGVKRPEEAETLFDLGLDAVTGPGVKAS</sequence>
<dbReference type="InterPro" id="IPR029787">
    <property type="entry name" value="Nucleotide_cyclase"/>
</dbReference>
<dbReference type="GO" id="GO:0071111">
    <property type="term" value="F:cyclic-guanylate-specific phosphodiesterase activity"/>
    <property type="evidence" value="ECO:0007669"/>
    <property type="project" value="InterPro"/>
</dbReference>
<dbReference type="SMART" id="SM00304">
    <property type="entry name" value="HAMP"/>
    <property type="match status" value="1"/>
</dbReference>
<evidence type="ECO:0000313" key="5">
    <source>
        <dbReference type="EMBL" id="SES34966.1"/>
    </source>
</evidence>
<dbReference type="InterPro" id="IPR003660">
    <property type="entry name" value="HAMP_dom"/>
</dbReference>
<dbReference type="GO" id="GO:0007165">
    <property type="term" value="P:signal transduction"/>
    <property type="evidence" value="ECO:0007669"/>
    <property type="project" value="InterPro"/>
</dbReference>
<keyword evidence="1" id="KW-0812">Transmembrane</keyword>
<dbReference type="CDD" id="cd01948">
    <property type="entry name" value="EAL"/>
    <property type="match status" value="1"/>
</dbReference>
<dbReference type="Proteomes" id="UP000198505">
    <property type="component" value="Unassembled WGS sequence"/>
</dbReference>
<dbReference type="PROSITE" id="PS50885">
    <property type="entry name" value="HAMP"/>
    <property type="match status" value="1"/>
</dbReference>
<evidence type="ECO:0000259" key="4">
    <source>
        <dbReference type="PROSITE" id="PS50887"/>
    </source>
</evidence>
<dbReference type="Gene3D" id="6.20.270.20">
    <property type="entry name" value="LapD/MoxY periplasmic domain"/>
    <property type="match status" value="1"/>
</dbReference>
<dbReference type="Pfam" id="PF00563">
    <property type="entry name" value="EAL"/>
    <property type="match status" value="1"/>
</dbReference>
<keyword evidence="6" id="KW-1185">Reference proteome</keyword>
<dbReference type="AlphaFoldDB" id="A0A1H9WLZ8"/>
<proteinExistence type="predicted"/>
<dbReference type="InterPro" id="IPR001633">
    <property type="entry name" value="EAL_dom"/>
</dbReference>
<dbReference type="STRING" id="416874.SAMN04487958_11730"/>
<dbReference type="Pfam" id="PF16448">
    <property type="entry name" value="LapD_MoxY_N"/>
    <property type="match status" value="1"/>
</dbReference>
<dbReference type="InterPro" id="IPR042461">
    <property type="entry name" value="LapD_MoxY_peri_C"/>
</dbReference>